<dbReference type="AlphaFoldDB" id="A0A1M6ZAJ0"/>
<dbReference type="OrthoDB" id="9803036at2"/>
<gene>
    <name evidence="1" type="ORF">SAMN02745138_03179</name>
</gene>
<dbReference type="InterPro" id="IPR050484">
    <property type="entry name" value="Transf_Hexapept/Carb_Anhydrase"/>
</dbReference>
<name>A0A1M6ZAJ0_9FIRM</name>
<sequence length="179" mass="19518">MIRKFQNHTPQIPDSCYIFPTATIIGDVVLGENVIAYPGVVIRGERHKVVIGDNTNLQENSTIHMEWDRDCIIGSGVTIGHNAIIHACTICDNVLVGMGAIVQDGAVIGENSFIGAGALIPRKMIVPPGSMVYGFPARIVRPITQAEYEEIRESAAEYQLYKQDLEAQDAALAKEGRLD</sequence>
<dbReference type="Pfam" id="PF00132">
    <property type="entry name" value="Hexapep"/>
    <property type="match status" value="1"/>
</dbReference>
<dbReference type="CDD" id="cd04645">
    <property type="entry name" value="LbH_gamma_CA_like"/>
    <property type="match status" value="1"/>
</dbReference>
<dbReference type="PANTHER" id="PTHR13061">
    <property type="entry name" value="DYNACTIN SUBUNIT P25"/>
    <property type="match status" value="1"/>
</dbReference>
<evidence type="ECO:0000313" key="2">
    <source>
        <dbReference type="Proteomes" id="UP000183975"/>
    </source>
</evidence>
<dbReference type="InterPro" id="IPR047324">
    <property type="entry name" value="LbH_gamma_CA-like"/>
</dbReference>
<accession>A0A1M6ZAJ0</accession>
<dbReference type="EMBL" id="FRAH01000086">
    <property type="protein sequence ID" value="SHL27399.1"/>
    <property type="molecule type" value="Genomic_DNA"/>
</dbReference>
<dbReference type="GO" id="GO:0016740">
    <property type="term" value="F:transferase activity"/>
    <property type="evidence" value="ECO:0007669"/>
    <property type="project" value="UniProtKB-KW"/>
</dbReference>
<dbReference type="Gene3D" id="2.160.10.10">
    <property type="entry name" value="Hexapeptide repeat proteins"/>
    <property type="match status" value="1"/>
</dbReference>
<dbReference type="SUPFAM" id="SSF51161">
    <property type="entry name" value="Trimeric LpxA-like enzymes"/>
    <property type="match status" value="1"/>
</dbReference>
<dbReference type="InterPro" id="IPR011004">
    <property type="entry name" value="Trimer_LpxA-like_sf"/>
</dbReference>
<organism evidence="1 2">
    <name type="scientific">Anaerotignum lactatifermentans DSM 14214</name>
    <dbReference type="NCBI Taxonomy" id="1121323"/>
    <lineage>
        <taxon>Bacteria</taxon>
        <taxon>Bacillati</taxon>
        <taxon>Bacillota</taxon>
        <taxon>Clostridia</taxon>
        <taxon>Lachnospirales</taxon>
        <taxon>Anaerotignaceae</taxon>
        <taxon>Anaerotignum</taxon>
    </lineage>
</organism>
<evidence type="ECO:0000313" key="1">
    <source>
        <dbReference type="EMBL" id="SHL27399.1"/>
    </source>
</evidence>
<dbReference type="RefSeq" id="WP_072853393.1">
    <property type="nucleotide sequence ID" value="NZ_FRAH01000086.1"/>
</dbReference>
<keyword evidence="1" id="KW-0808">Transferase</keyword>
<keyword evidence="2" id="KW-1185">Reference proteome</keyword>
<proteinExistence type="predicted"/>
<reference evidence="1 2" key="1">
    <citation type="submission" date="2016-11" db="EMBL/GenBank/DDBJ databases">
        <authorList>
            <person name="Jaros S."/>
            <person name="Januszkiewicz K."/>
            <person name="Wedrychowicz H."/>
        </authorList>
    </citation>
    <scope>NUCLEOTIDE SEQUENCE [LARGE SCALE GENOMIC DNA]</scope>
    <source>
        <strain evidence="1 2">DSM 14214</strain>
    </source>
</reference>
<dbReference type="PANTHER" id="PTHR13061:SF29">
    <property type="entry name" value="GAMMA CARBONIC ANHYDRASE-LIKE 1, MITOCHONDRIAL-RELATED"/>
    <property type="match status" value="1"/>
</dbReference>
<protein>
    <submittedName>
        <fullName evidence="1">Carbonic anhydrase or acetyltransferase, isoleucine patch superfamily</fullName>
    </submittedName>
</protein>
<dbReference type="Proteomes" id="UP000183975">
    <property type="component" value="Unassembled WGS sequence"/>
</dbReference>
<dbReference type="InterPro" id="IPR001451">
    <property type="entry name" value="Hexapep"/>
</dbReference>